<dbReference type="InterPro" id="IPR014044">
    <property type="entry name" value="CAP_dom"/>
</dbReference>
<dbReference type="Gene3D" id="3.40.33.10">
    <property type="entry name" value="CAP"/>
    <property type="match status" value="1"/>
</dbReference>
<protein>
    <recommendedName>
        <fullName evidence="2">SCP domain-containing protein</fullName>
    </recommendedName>
</protein>
<feature type="domain" description="SCP" evidence="2">
    <location>
        <begin position="30"/>
        <end position="166"/>
    </location>
</feature>
<organism evidence="3 4">
    <name type="scientific">Botryobasidium botryosum (strain FD-172 SS1)</name>
    <dbReference type="NCBI Taxonomy" id="930990"/>
    <lineage>
        <taxon>Eukaryota</taxon>
        <taxon>Fungi</taxon>
        <taxon>Dikarya</taxon>
        <taxon>Basidiomycota</taxon>
        <taxon>Agaricomycotina</taxon>
        <taxon>Agaricomycetes</taxon>
        <taxon>Cantharellales</taxon>
        <taxon>Botryobasidiaceae</taxon>
        <taxon>Botryobasidium</taxon>
    </lineage>
</organism>
<proteinExistence type="predicted"/>
<dbReference type="PRINTS" id="PR00837">
    <property type="entry name" value="V5TPXLIKE"/>
</dbReference>
<dbReference type="HOGENOM" id="CLU_035730_6_3_1"/>
<name>A0A067MTK0_BOTB1</name>
<dbReference type="EMBL" id="KL198033">
    <property type="protein sequence ID" value="KDQ15192.1"/>
    <property type="molecule type" value="Genomic_DNA"/>
</dbReference>
<gene>
    <name evidence="3" type="ORF">BOTBODRAFT_145235</name>
</gene>
<dbReference type="InterPro" id="IPR035940">
    <property type="entry name" value="CAP_sf"/>
</dbReference>
<dbReference type="SUPFAM" id="SSF55797">
    <property type="entry name" value="PR-1-like"/>
    <property type="match status" value="1"/>
</dbReference>
<reference evidence="4" key="1">
    <citation type="journal article" date="2014" name="Proc. Natl. Acad. Sci. U.S.A.">
        <title>Extensive sampling of basidiomycete genomes demonstrates inadequacy of the white-rot/brown-rot paradigm for wood decay fungi.</title>
        <authorList>
            <person name="Riley R."/>
            <person name="Salamov A.A."/>
            <person name="Brown D.W."/>
            <person name="Nagy L.G."/>
            <person name="Floudas D."/>
            <person name="Held B.W."/>
            <person name="Levasseur A."/>
            <person name="Lombard V."/>
            <person name="Morin E."/>
            <person name="Otillar R."/>
            <person name="Lindquist E.A."/>
            <person name="Sun H."/>
            <person name="LaButti K.M."/>
            <person name="Schmutz J."/>
            <person name="Jabbour D."/>
            <person name="Luo H."/>
            <person name="Baker S.E."/>
            <person name="Pisabarro A.G."/>
            <person name="Walton J.D."/>
            <person name="Blanchette R.A."/>
            <person name="Henrissat B."/>
            <person name="Martin F."/>
            <person name="Cullen D."/>
            <person name="Hibbett D.S."/>
            <person name="Grigoriev I.V."/>
        </authorList>
    </citation>
    <scope>NUCLEOTIDE SEQUENCE [LARGE SCALE GENOMIC DNA]</scope>
    <source>
        <strain evidence="4">FD-172 SS1</strain>
    </source>
</reference>
<feature type="signal peptide" evidence="1">
    <location>
        <begin position="1"/>
        <end position="19"/>
    </location>
</feature>
<dbReference type="PANTHER" id="PTHR10334">
    <property type="entry name" value="CYSTEINE-RICH SECRETORY PROTEIN-RELATED"/>
    <property type="match status" value="1"/>
</dbReference>
<sequence>MKSFSILALAAVLFSSVQAAPQLATRASQADIDAYINGQNSMRARHGAKALAWSDALAQKAQQWTNGCKFQHSGGSLGPYGENLSAGTGGGFTIAAAVKLWTDEECMVGDTASYQTGVPSHFSQVVWKGTTQVGCAYTMCNGIFDPSYGQARFVACEYSPAGNVIGQFPQNVQM</sequence>
<dbReference type="InterPro" id="IPR001283">
    <property type="entry name" value="CRISP-related"/>
</dbReference>
<keyword evidence="4" id="KW-1185">Reference proteome</keyword>
<dbReference type="InParanoid" id="A0A067MTK0"/>
<evidence type="ECO:0000313" key="3">
    <source>
        <dbReference type="EMBL" id="KDQ15192.1"/>
    </source>
</evidence>
<dbReference type="STRING" id="930990.A0A067MTK0"/>
<dbReference type="SMART" id="SM00198">
    <property type="entry name" value="SCP"/>
    <property type="match status" value="1"/>
</dbReference>
<evidence type="ECO:0000313" key="4">
    <source>
        <dbReference type="Proteomes" id="UP000027195"/>
    </source>
</evidence>
<evidence type="ECO:0000256" key="1">
    <source>
        <dbReference type="SAM" id="SignalP"/>
    </source>
</evidence>
<dbReference type="PRINTS" id="PR00838">
    <property type="entry name" value="V5ALLERGEN"/>
</dbReference>
<dbReference type="Proteomes" id="UP000027195">
    <property type="component" value="Unassembled WGS sequence"/>
</dbReference>
<accession>A0A067MTK0</accession>
<evidence type="ECO:0000259" key="2">
    <source>
        <dbReference type="SMART" id="SM00198"/>
    </source>
</evidence>
<feature type="chain" id="PRO_5001641624" description="SCP domain-containing protein" evidence="1">
    <location>
        <begin position="20"/>
        <end position="174"/>
    </location>
</feature>
<keyword evidence="1" id="KW-0732">Signal</keyword>
<dbReference type="Pfam" id="PF00188">
    <property type="entry name" value="CAP"/>
    <property type="match status" value="1"/>
</dbReference>
<dbReference type="OrthoDB" id="337038at2759"/>
<dbReference type="InterPro" id="IPR002413">
    <property type="entry name" value="V5_allergen-like"/>
</dbReference>
<dbReference type="AlphaFoldDB" id="A0A067MTK0"/>